<evidence type="ECO:0000313" key="5">
    <source>
        <dbReference type="EMBL" id="GAA6166763.1"/>
    </source>
</evidence>
<comment type="pathway">
    <text evidence="2">Organic acid metabolism; glycolate biosynthesis; glycolate from 2-phosphoglycolate: step 1/1.</text>
</comment>
<keyword evidence="6" id="KW-1185">Reference proteome</keyword>
<dbReference type="Proteomes" id="UP001465153">
    <property type="component" value="Unassembled WGS sequence"/>
</dbReference>
<dbReference type="InterPro" id="IPR036412">
    <property type="entry name" value="HAD-like_sf"/>
</dbReference>
<proteinExistence type="inferred from homology"/>
<dbReference type="PANTHER" id="PTHR43434:SF1">
    <property type="entry name" value="PHOSPHOGLYCOLATE PHOSPHATASE"/>
    <property type="match status" value="1"/>
</dbReference>
<dbReference type="EC" id="3.1.3.18" evidence="4"/>
<dbReference type="SUPFAM" id="SSF56784">
    <property type="entry name" value="HAD-like"/>
    <property type="match status" value="1"/>
</dbReference>
<evidence type="ECO:0000256" key="1">
    <source>
        <dbReference type="ARBA" id="ARBA00000830"/>
    </source>
</evidence>
<accession>A0ABQ0A5H6</accession>
<dbReference type="SFLD" id="SFLDS00003">
    <property type="entry name" value="Haloacid_Dehalogenase"/>
    <property type="match status" value="1"/>
</dbReference>
<dbReference type="EMBL" id="BAABWN010000002">
    <property type="protein sequence ID" value="GAA6166763.1"/>
    <property type="molecule type" value="Genomic_DNA"/>
</dbReference>
<dbReference type="PANTHER" id="PTHR43434">
    <property type="entry name" value="PHOSPHOGLYCOLATE PHOSPHATASE"/>
    <property type="match status" value="1"/>
</dbReference>
<dbReference type="SFLD" id="SFLDG01129">
    <property type="entry name" value="C1.5:_HAD__Beta-PGM__Phosphata"/>
    <property type="match status" value="1"/>
</dbReference>
<comment type="caution">
    <text evidence="5">The sequence shown here is derived from an EMBL/GenBank/DDBJ whole genome shotgun (WGS) entry which is preliminary data.</text>
</comment>
<protein>
    <recommendedName>
        <fullName evidence="4">phosphoglycolate phosphatase</fullName>
        <ecNumber evidence="4">3.1.3.18</ecNumber>
    </recommendedName>
</protein>
<dbReference type="InterPro" id="IPR050155">
    <property type="entry name" value="HAD-like_hydrolase_sf"/>
</dbReference>
<evidence type="ECO:0000256" key="4">
    <source>
        <dbReference type="ARBA" id="ARBA00013078"/>
    </source>
</evidence>
<dbReference type="Gene3D" id="1.10.150.240">
    <property type="entry name" value="Putative phosphatase, domain 2"/>
    <property type="match status" value="1"/>
</dbReference>
<dbReference type="Gene3D" id="3.40.50.1000">
    <property type="entry name" value="HAD superfamily/HAD-like"/>
    <property type="match status" value="1"/>
</dbReference>
<evidence type="ECO:0000256" key="3">
    <source>
        <dbReference type="ARBA" id="ARBA00006171"/>
    </source>
</evidence>
<dbReference type="CDD" id="cd16417">
    <property type="entry name" value="HAD_PGPase"/>
    <property type="match status" value="1"/>
</dbReference>
<evidence type="ECO:0000313" key="6">
    <source>
        <dbReference type="Proteomes" id="UP001465153"/>
    </source>
</evidence>
<dbReference type="RefSeq" id="WP_353301610.1">
    <property type="nucleotide sequence ID" value="NZ_BAABWN010000002.1"/>
</dbReference>
<dbReference type="InterPro" id="IPR023214">
    <property type="entry name" value="HAD_sf"/>
</dbReference>
<comment type="catalytic activity">
    <reaction evidence="1">
        <text>2-phosphoglycolate + H2O = glycolate + phosphate</text>
        <dbReference type="Rhea" id="RHEA:14369"/>
        <dbReference type="ChEBI" id="CHEBI:15377"/>
        <dbReference type="ChEBI" id="CHEBI:29805"/>
        <dbReference type="ChEBI" id="CHEBI:43474"/>
        <dbReference type="ChEBI" id="CHEBI:58033"/>
        <dbReference type="EC" id="3.1.3.18"/>
    </reaction>
</comment>
<dbReference type="Pfam" id="PF13419">
    <property type="entry name" value="HAD_2"/>
    <property type="match status" value="1"/>
</dbReference>
<gene>
    <name evidence="5" type="ORF">NBRC116591_05730</name>
</gene>
<comment type="similarity">
    <text evidence="3">Belongs to the HAD-like hydrolase superfamily. CbbY/CbbZ/Gph/YieH family.</text>
</comment>
<dbReference type="InterPro" id="IPR041492">
    <property type="entry name" value="HAD_2"/>
</dbReference>
<name>A0ABQ0A5H6_9GAMM</name>
<sequence length="235" mass="25396">MNQISTPANISQTALVERFGDIPKLVMFDLDGTLVDSVPGLAAAVDGMLIDLGCKPAGVDLVRRWVGGGQWLLVQQALEFAGLPEADYLDAGVKGFRKHYAQCSDQGLTLFPGVKAFLEFLHQNRIAMAVVTNKPIDFVPKILESLGIDHYFPETLGGECLPEKKPSALPLEHMMARFSVTPEQSLMVGDSSNDLLAAQAAKVKSLAVTYGYSRGVDISQFPSIWLGDDLSQLCA</sequence>
<dbReference type="NCBIfam" id="NF009695">
    <property type="entry name" value="PRK13222.1-2"/>
    <property type="match status" value="1"/>
</dbReference>
<organism evidence="5 6">
    <name type="scientific">Sessilibacter corallicola</name>
    <dbReference type="NCBI Taxonomy" id="2904075"/>
    <lineage>
        <taxon>Bacteria</taxon>
        <taxon>Pseudomonadati</taxon>
        <taxon>Pseudomonadota</taxon>
        <taxon>Gammaproteobacteria</taxon>
        <taxon>Cellvibrionales</taxon>
        <taxon>Cellvibrionaceae</taxon>
        <taxon>Sessilibacter</taxon>
    </lineage>
</organism>
<dbReference type="InterPro" id="IPR023198">
    <property type="entry name" value="PGP-like_dom2"/>
</dbReference>
<evidence type="ECO:0000256" key="2">
    <source>
        <dbReference type="ARBA" id="ARBA00004818"/>
    </source>
</evidence>
<reference evidence="5 6" key="1">
    <citation type="submission" date="2024-04" db="EMBL/GenBank/DDBJ databases">
        <title>Draft genome sequence of Sessilibacter corallicola NBRC 116591.</title>
        <authorList>
            <person name="Miyakawa T."/>
            <person name="Kusuya Y."/>
            <person name="Miura T."/>
        </authorList>
    </citation>
    <scope>NUCLEOTIDE SEQUENCE [LARGE SCALE GENOMIC DNA]</scope>
    <source>
        <strain evidence="5 6">KU-00831-HH</strain>
    </source>
</reference>